<organism evidence="2 3">
    <name type="scientific">Candidatus Berkelbacteria bacterium Licking1014_96</name>
    <dbReference type="NCBI Taxonomy" id="2017149"/>
    <lineage>
        <taxon>Bacteria</taxon>
        <taxon>Candidatus Berkelbacteria</taxon>
    </lineage>
</organism>
<dbReference type="Pfam" id="PF13451">
    <property type="entry name" value="zf_Tbcl"/>
    <property type="match status" value="1"/>
</dbReference>
<evidence type="ECO:0000259" key="1">
    <source>
        <dbReference type="Pfam" id="PF13451"/>
    </source>
</evidence>
<accession>A0A554LEC9</accession>
<dbReference type="InterPro" id="IPR025306">
    <property type="entry name" value="Zn-bnd_dom_prob"/>
</dbReference>
<name>A0A554LEC9_9BACT</name>
<sequence>MSMEQGEEIICKICGKKFIFSKGEQEFFAKKGLKNIPKSCPECREMRRQGEDVLLEAKCDSCGKVGSFRKKIEAKRLLCAECYAKEEGR</sequence>
<protein>
    <recommendedName>
        <fullName evidence="1">Probable zinc-binding domain-containing protein</fullName>
    </recommendedName>
</protein>
<comment type="caution">
    <text evidence="2">The sequence shown here is derived from an EMBL/GenBank/DDBJ whole genome shotgun (WGS) entry which is preliminary data.</text>
</comment>
<dbReference type="EMBL" id="VMGH01000047">
    <property type="protein sequence ID" value="TSC91135.1"/>
    <property type="molecule type" value="Genomic_DNA"/>
</dbReference>
<reference evidence="2 3" key="1">
    <citation type="submission" date="2017-07" db="EMBL/GenBank/DDBJ databases">
        <title>Mechanisms for carbon and nitrogen cycling indicate functional differentiation within the Candidate Phyla Radiation.</title>
        <authorList>
            <person name="Danczak R.E."/>
            <person name="Johnston M.D."/>
            <person name="Kenah C."/>
            <person name="Slattery M."/>
            <person name="Wrighton K.C."/>
            <person name="Wilkins M.J."/>
        </authorList>
    </citation>
    <scope>NUCLEOTIDE SEQUENCE [LARGE SCALE GENOMIC DNA]</scope>
    <source>
        <strain evidence="2">Licking1014_96</strain>
    </source>
</reference>
<proteinExistence type="predicted"/>
<feature type="domain" description="Probable zinc-binding" evidence="1">
    <location>
        <begin position="8"/>
        <end position="49"/>
    </location>
</feature>
<evidence type="ECO:0000313" key="2">
    <source>
        <dbReference type="EMBL" id="TSC91135.1"/>
    </source>
</evidence>
<gene>
    <name evidence="2" type="ORF">CEN92_325</name>
</gene>
<dbReference type="Proteomes" id="UP000318296">
    <property type="component" value="Unassembled WGS sequence"/>
</dbReference>
<evidence type="ECO:0000313" key="3">
    <source>
        <dbReference type="Proteomes" id="UP000318296"/>
    </source>
</evidence>
<dbReference type="AlphaFoldDB" id="A0A554LEC9"/>